<dbReference type="InterPro" id="IPR036322">
    <property type="entry name" value="WD40_repeat_dom_sf"/>
</dbReference>
<sequence>MDALVNSFEDLNTSHTTSRYRAKRHHARTKSSPGSIKRNQSIRRHSRTLSTHYDSSNPYQDASTSYAQLSMGRRTEGSSTKPRPKSYVEPSHTQTQAHYATDSHHPSHSRSHSQTGHGPRATFRHHHHRSKSHTNPRSRFELRPQSHHETYTYLPDDPSPQFDEPNFSWMEEAENQLSELQSKYKPEPMAASTSLSWQIPDESHHLTSVAVHESSPLIAVGSGGKENNLFVYETTQDKGLIHHQTISLPAIHGLKWLSPSQQVADLGNILATSHSNGLAHLVLLPDCYSSDPAEILKRFNHKHHVSIKDTLSTRIKHLELTTPAWRSSVSSSLATLYSQHLFLWDPSRGDTPVLTRKVKRAEAFSLSPFQDGQVAAACGKYTSLLDLRAKSGSVNLLAGNTNLCAYSPMNSNLLATAHSDVSGLQENCVRIWDSRHTAGPLHKLEGHTDQIRSLEWSKFNPCELHTSSNDGSLRLWNIGRQQETKARPSLEVYSGDLAAQWDEQKASAQWLPRSARQMQQRGLAFNVAPLNIQKKEKKEKKPALYSSSVIAKTPHAAVASASFMPTGSMHPSVVTVDSYGSLGIHSMPSATPYNTEPETPRTLTARMSVQSFASTDMSSDFTEADMSSASDTSPMTSPSMASAATFQSSYDSPVKACIPEARPATYETSVSSSFIPPLQIKKRVPSGPRPEGSHVRRPSRESRNMLPELDLDFDFGLTA</sequence>
<dbReference type="InterPro" id="IPR050459">
    <property type="entry name" value="WD_repeat_RBAP46/RBAP48/MSI1"/>
</dbReference>
<reference evidence="6 8" key="2">
    <citation type="submission" date="2018-07" db="EMBL/GenBank/DDBJ databases">
        <title>Draft Genome Assemblies for Five Robust Yarrowia lipolytica Strains Exhibiting High Lipid Production and Pentose Sugar Utilization and Sugar Alcohol Secretion from Undetoxified Lignocellulosic Biomass Hydrolysates.</title>
        <authorList>
            <consortium name="DOE Joint Genome Institute"/>
            <person name="Walker C."/>
            <person name="Ryu S."/>
            <person name="Na H."/>
            <person name="Zane M."/>
            <person name="LaButti K."/>
            <person name="Lipzen A."/>
            <person name="Haridas S."/>
            <person name="Barry K."/>
            <person name="Grigoriev I.V."/>
            <person name="Quarterman J."/>
            <person name="Slininger P."/>
            <person name="Dien B."/>
            <person name="Trinh C.T."/>
        </authorList>
    </citation>
    <scope>NUCLEOTIDE SEQUENCE [LARGE SCALE GENOMIC DNA]</scope>
    <source>
        <strain evidence="6 8">YB392</strain>
    </source>
</reference>
<feature type="compositionally biased region" description="Polar residues" evidence="4">
    <location>
        <begin position="48"/>
        <end position="68"/>
    </location>
</feature>
<dbReference type="EMBL" id="CP017556">
    <property type="protein sequence ID" value="AOW03848.1"/>
    <property type="molecule type" value="Genomic_DNA"/>
</dbReference>
<feature type="compositionally biased region" description="Polar residues" evidence="4">
    <location>
        <begin position="30"/>
        <end position="39"/>
    </location>
</feature>
<reference evidence="5 7" key="1">
    <citation type="journal article" date="2016" name="PLoS ONE">
        <title>Sequence Assembly of Yarrowia lipolytica Strain W29/CLIB89 Shows Transposable Element Diversity.</title>
        <authorList>
            <person name="Magnan C."/>
            <person name="Yu J."/>
            <person name="Chang I."/>
            <person name="Jahn E."/>
            <person name="Kanomata Y."/>
            <person name="Wu J."/>
            <person name="Zeller M."/>
            <person name="Oakes M."/>
            <person name="Baldi P."/>
            <person name="Sandmeyer S."/>
        </authorList>
    </citation>
    <scope>NUCLEOTIDE SEQUENCE [LARGE SCALE GENOMIC DNA]</scope>
    <source>
        <strain evidence="5">CLIB89</strain>
        <strain evidence="7">CLIB89(W29)</strain>
    </source>
</reference>
<dbReference type="eggNOG" id="ENOG502S551">
    <property type="taxonomic scope" value="Eukaryota"/>
</dbReference>
<name>A0A1D8NE10_YARLL</name>
<dbReference type="Proteomes" id="UP000182444">
    <property type="component" value="Chromosome 1D"/>
</dbReference>
<dbReference type="GeneID" id="2910923"/>
<feature type="region of interest" description="Disordered" evidence="4">
    <location>
        <begin position="677"/>
        <end position="707"/>
    </location>
</feature>
<dbReference type="InterPro" id="IPR001680">
    <property type="entry name" value="WD40_rpt"/>
</dbReference>
<keyword evidence="2" id="KW-0677">Repeat</keyword>
<dbReference type="OMA" id="ACIPEAR"/>
<dbReference type="VEuPathDB" id="FungiDB:YALI1_D12447g"/>
<dbReference type="EMBL" id="KZ859040">
    <property type="protein sequence ID" value="RDW24286.1"/>
    <property type="molecule type" value="Genomic_DNA"/>
</dbReference>
<evidence type="ECO:0000256" key="3">
    <source>
        <dbReference type="PROSITE-ProRule" id="PRU00221"/>
    </source>
</evidence>
<dbReference type="SMR" id="A0A1D8NE10"/>
<evidence type="ECO:0000256" key="1">
    <source>
        <dbReference type="ARBA" id="ARBA00022574"/>
    </source>
</evidence>
<dbReference type="Gene3D" id="2.130.10.10">
    <property type="entry name" value="YVTN repeat-like/Quinoprotein amine dehydrogenase"/>
    <property type="match status" value="1"/>
</dbReference>
<organism evidence="5 7">
    <name type="scientific">Yarrowia lipolytica</name>
    <name type="common">Candida lipolytica</name>
    <dbReference type="NCBI Taxonomy" id="4952"/>
    <lineage>
        <taxon>Eukaryota</taxon>
        <taxon>Fungi</taxon>
        <taxon>Dikarya</taxon>
        <taxon>Ascomycota</taxon>
        <taxon>Saccharomycotina</taxon>
        <taxon>Dipodascomycetes</taxon>
        <taxon>Dipodascales</taxon>
        <taxon>Dipodascales incertae sedis</taxon>
        <taxon>Yarrowia</taxon>
    </lineage>
</organism>
<feature type="compositionally biased region" description="Basic residues" evidence="4">
    <location>
        <begin position="18"/>
        <end position="29"/>
    </location>
</feature>
<dbReference type="PROSITE" id="PS50294">
    <property type="entry name" value="WD_REPEATS_REGION"/>
    <property type="match status" value="1"/>
</dbReference>
<evidence type="ECO:0000313" key="7">
    <source>
        <dbReference type="Proteomes" id="UP000182444"/>
    </source>
</evidence>
<dbReference type="SMART" id="SM00320">
    <property type="entry name" value="WD40"/>
    <property type="match status" value="3"/>
</dbReference>
<evidence type="ECO:0000313" key="5">
    <source>
        <dbReference type="EMBL" id="AOW03848.1"/>
    </source>
</evidence>
<feature type="repeat" description="WD" evidence="3">
    <location>
        <begin position="444"/>
        <end position="486"/>
    </location>
</feature>
<dbReference type="PROSITE" id="PS50082">
    <property type="entry name" value="WD_REPEATS_2"/>
    <property type="match status" value="1"/>
</dbReference>
<dbReference type="SUPFAM" id="SSF50978">
    <property type="entry name" value="WD40 repeat-like"/>
    <property type="match status" value="1"/>
</dbReference>
<accession>A0A1D8NE10</accession>
<feature type="compositionally biased region" description="Basic and acidic residues" evidence="4">
    <location>
        <begin position="691"/>
        <end position="703"/>
    </location>
</feature>
<evidence type="ECO:0000256" key="4">
    <source>
        <dbReference type="SAM" id="MobiDB-lite"/>
    </source>
</evidence>
<dbReference type="Pfam" id="PF00400">
    <property type="entry name" value="WD40"/>
    <property type="match status" value="1"/>
</dbReference>
<gene>
    <name evidence="6" type="ORF">B0I71DRAFT_134514</name>
    <name evidence="5" type="ORF">YALI1_D12447g</name>
</gene>
<dbReference type="Proteomes" id="UP000256601">
    <property type="component" value="Unassembled WGS sequence"/>
</dbReference>
<dbReference type="PANTHER" id="PTHR22850">
    <property type="entry name" value="WD40 REPEAT FAMILY"/>
    <property type="match status" value="1"/>
</dbReference>
<evidence type="ECO:0000313" key="6">
    <source>
        <dbReference type="EMBL" id="RDW24286.1"/>
    </source>
</evidence>
<dbReference type="KEGG" id="yli:2910923"/>
<evidence type="ECO:0000313" key="8">
    <source>
        <dbReference type="Proteomes" id="UP000256601"/>
    </source>
</evidence>
<proteinExistence type="predicted"/>
<keyword evidence="1 3" id="KW-0853">WD repeat</keyword>
<feature type="region of interest" description="Disordered" evidence="4">
    <location>
        <begin position="1"/>
        <end position="144"/>
    </location>
</feature>
<evidence type="ECO:0000256" key="2">
    <source>
        <dbReference type="ARBA" id="ARBA00022737"/>
    </source>
</evidence>
<dbReference type="AlphaFoldDB" id="A0A1D8NE10"/>
<dbReference type="VEuPathDB" id="FungiDB:YALI0_D09823g"/>
<dbReference type="InterPro" id="IPR015943">
    <property type="entry name" value="WD40/YVTN_repeat-like_dom_sf"/>
</dbReference>
<feature type="compositionally biased region" description="Basic residues" evidence="4">
    <location>
        <begin position="122"/>
        <end position="136"/>
    </location>
</feature>
<protein>
    <submittedName>
        <fullName evidence="6">Protein DSE1</fullName>
    </submittedName>
</protein>